<dbReference type="PANTHER" id="PTHR43628">
    <property type="entry name" value="ACTIVATOR OF C KINASE PROTEIN 1-RELATED"/>
    <property type="match status" value="1"/>
</dbReference>
<evidence type="ECO:0000313" key="3">
    <source>
        <dbReference type="Proteomes" id="UP000247702"/>
    </source>
</evidence>
<dbReference type="SMART" id="SM00225">
    <property type="entry name" value="BTB"/>
    <property type="match status" value="1"/>
</dbReference>
<dbReference type="InterPro" id="IPR011990">
    <property type="entry name" value="TPR-like_helical_dom_sf"/>
</dbReference>
<name>A0A2Z6QB41_9GLOM</name>
<gene>
    <name evidence="2" type="ORF">RclHR1_13840001</name>
</gene>
<dbReference type="InterPro" id="IPR052945">
    <property type="entry name" value="Mitotic_Regulator"/>
</dbReference>
<comment type="caution">
    <text evidence="2">The sequence shown here is derived from an EMBL/GenBank/DDBJ whole genome shotgun (WGS) entry which is preliminary data.</text>
</comment>
<dbReference type="Pfam" id="PF00651">
    <property type="entry name" value="BTB"/>
    <property type="match status" value="1"/>
</dbReference>
<dbReference type="PANTHER" id="PTHR43628:SF1">
    <property type="entry name" value="CHITIN SYNTHASE REGULATORY FACTOR 2-RELATED"/>
    <property type="match status" value="1"/>
</dbReference>
<dbReference type="InterPro" id="IPR011333">
    <property type="entry name" value="SKP1/BTB/POZ_sf"/>
</dbReference>
<dbReference type="Gene3D" id="1.25.40.10">
    <property type="entry name" value="Tetratricopeptide repeat domain"/>
    <property type="match status" value="2"/>
</dbReference>
<dbReference type="CDD" id="cd18186">
    <property type="entry name" value="BTB_POZ_ZBTB_KLHL-like"/>
    <property type="match status" value="1"/>
</dbReference>
<keyword evidence="3" id="KW-1185">Reference proteome</keyword>
<dbReference type="SUPFAM" id="SSF81901">
    <property type="entry name" value="HCP-like"/>
    <property type="match status" value="1"/>
</dbReference>
<dbReference type="EMBL" id="BEXD01000429">
    <property type="protein sequence ID" value="GBB87380.1"/>
    <property type="molecule type" value="Genomic_DNA"/>
</dbReference>
<dbReference type="InterPro" id="IPR006597">
    <property type="entry name" value="Sel1-like"/>
</dbReference>
<dbReference type="SMART" id="SM00671">
    <property type="entry name" value="SEL1"/>
    <property type="match status" value="6"/>
</dbReference>
<feature type="domain" description="BTB" evidence="1">
    <location>
        <begin position="24"/>
        <end position="99"/>
    </location>
</feature>
<dbReference type="PROSITE" id="PS50097">
    <property type="entry name" value="BTB"/>
    <property type="match status" value="1"/>
</dbReference>
<sequence length="584" mass="67778">MYDNKFLPKLSQNLLEILEDNEFYDITIEVGNDPYVRIFRSHMVILNYRSPYLRRILSTNVNQKKGDGTLVHIKLPNISPEIFPMVLRYIYGGRLSLEEYDTSDIIKILVAARELNLQELITHLQSFLIENKKNWMEQNFNLVYQTSFENDSFLELQNFCMELMFKEPEKIFNSIDFISLSEKCMISLIQHDNFQVNVIQVWEQVLKWGIAQNPDLPSDLSSYSKDDFNALKNTLQRLIPFIKFFNLSHKEFLDKVYPYKKILPKDLRENLIRNFINQPNNNPGSNIIKEVNSMEILSIHKNLSIEKDFNIIVDEMNDIIIHKLLNKGIKPKLVKQKVIESFNDHSINAQDTYNWLLNNQINSNSIFLLGFFNYYGIVTSSNYEKAFNLFINASEKNHTLAQFFVGNCYKYGNGTIKDDKLAFKYYKKAANKDDTSAQLEIGYRYTNGIGVEKDFKKAFYLYEKAAKNGNMIAMFILGLCYKDGKGVGKDHNKAFKLFKQSVEEGHSDGMEMLGHCYNKGIGTGIDKQKAIELHQTAANLGDKRSQNRLALMYENGDGIIKDINKAIYWYKKSAKQGYEKAKNS</sequence>
<dbReference type="SUPFAM" id="SSF54695">
    <property type="entry name" value="POZ domain"/>
    <property type="match status" value="1"/>
</dbReference>
<evidence type="ECO:0000313" key="2">
    <source>
        <dbReference type="EMBL" id="GBB87380.1"/>
    </source>
</evidence>
<dbReference type="Pfam" id="PF08238">
    <property type="entry name" value="Sel1"/>
    <property type="match status" value="6"/>
</dbReference>
<evidence type="ECO:0000259" key="1">
    <source>
        <dbReference type="PROSITE" id="PS50097"/>
    </source>
</evidence>
<dbReference type="Gene3D" id="3.30.710.10">
    <property type="entry name" value="Potassium Channel Kv1.1, Chain A"/>
    <property type="match status" value="1"/>
</dbReference>
<dbReference type="InterPro" id="IPR000210">
    <property type="entry name" value="BTB/POZ_dom"/>
</dbReference>
<accession>A0A2Z6QB41</accession>
<proteinExistence type="predicted"/>
<dbReference type="Gene3D" id="1.25.40.420">
    <property type="match status" value="1"/>
</dbReference>
<protein>
    <recommendedName>
        <fullName evidence="1">BTB domain-containing protein</fullName>
    </recommendedName>
</protein>
<reference evidence="2 3" key="1">
    <citation type="submission" date="2017-11" db="EMBL/GenBank/DDBJ databases">
        <title>The genome of Rhizophagus clarus HR1 reveals common genetic basis of auxotrophy among arbuscular mycorrhizal fungi.</title>
        <authorList>
            <person name="Kobayashi Y."/>
        </authorList>
    </citation>
    <scope>NUCLEOTIDE SEQUENCE [LARGE SCALE GENOMIC DNA]</scope>
    <source>
        <strain evidence="2 3">HR1</strain>
    </source>
</reference>
<dbReference type="AlphaFoldDB" id="A0A2Z6QB41"/>
<organism evidence="2 3">
    <name type="scientific">Rhizophagus clarus</name>
    <dbReference type="NCBI Taxonomy" id="94130"/>
    <lineage>
        <taxon>Eukaryota</taxon>
        <taxon>Fungi</taxon>
        <taxon>Fungi incertae sedis</taxon>
        <taxon>Mucoromycota</taxon>
        <taxon>Glomeromycotina</taxon>
        <taxon>Glomeromycetes</taxon>
        <taxon>Glomerales</taxon>
        <taxon>Glomeraceae</taxon>
        <taxon>Rhizophagus</taxon>
    </lineage>
</organism>
<dbReference type="Proteomes" id="UP000247702">
    <property type="component" value="Unassembled WGS sequence"/>
</dbReference>